<gene>
    <name evidence="2" type="primary">soxZ</name>
    <name evidence="2" type="ORF">ABC977_11070</name>
</gene>
<keyword evidence="3" id="KW-1185">Reference proteome</keyword>
<dbReference type="Proteomes" id="UP001564408">
    <property type="component" value="Unassembled WGS sequence"/>
</dbReference>
<reference evidence="2 3" key="1">
    <citation type="submission" date="2024-05" db="EMBL/GenBank/DDBJ databases">
        <title>Genome Sequence and Characterization of the New Strain Purple Sulfur Bacterium of Genus Thioalkalicoccus.</title>
        <authorList>
            <person name="Bryantseva I.A."/>
            <person name="Kyndt J.A."/>
            <person name="Imhoff J.F."/>
        </authorList>
    </citation>
    <scope>NUCLEOTIDE SEQUENCE [LARGE SCALE GENOMIC DNA]</scope>
    <source>
        <strain evidence="2 3">Um2</strain>
    </source>
</reference>
<sequence>MASDTIRVRATADAEGVTTLQLLMSHEMETGRRRGPDGDLIPAHFIQEVTCEHNGQVVATAYFSGGVSRNPYLSLKFTGAKQGDSIRVSWTDNQGYDDSAEATIR</sequence>
<comment type="caution">
    <text evidence="2">The sequence shown here is derived from an EMBL/GenBank/DDBJ whole genome shotgun (WGS) entry which is preliminary data.</text>
</comment>
<dbReference type="Pfam" id="PF08770">
    <property type="entry name" value="SoxZ"/>
    <property type="match status" value="1"/>
</dbReference>
<dbReference type="InterPro" id="IPR013783">
    <property type="entry name" value="Ig-like_fold"/>
</dbReference>
<proteinExistence type="predicted"/>
<dbReference type="Gene3D" id="2.60.40.10">
    <property type="entry name" value="Immunoglobulins"/>
    <property type="match status" value="1"/>
</dbReference>
<dbReference type="NCBIfam" id="TIGR04490">
    <property type="entry name" value="SoxZ_true"/>
    <property type="match status" value="1"/>
</dbReference>
<dbReference type="InterPro" id="IPR014880">
    <property type="entry name" value="SoxZ_dom"/>
</dbReference>
<protein>
    <submittedName>
        <fullName evidence="2">Thiosulfate oxidation carrier complex protein SoxZ</fullName>
    </submittedName>
</protein>
<evidence type="ECO:0000313" key="2">
    <source>
        <dbReference type="EMBL" id="MEY6432948.1"/>
    </source>
</evidence>
<name>A0ABV4BEI9_9GAMM</name>
<evidence type="ECO:0000259" key="1">
    <source>
        <dbReference type="Pfam" id="PF08770"/>
    </source>
</evidence>
<evidence type="ECO:0000313" key="3">
    <source>
        <dbReference type="Proteomes" id="UP001564408"/>
    </source>
</evidence>
<dbReference type="InterPro" id="IPR014756">
    <property type="entry name" value="Ig_E-set"/>
</dbReference>
<dbReference type="InterPro" id="IPR030995">
    <property type="entry name" value="SoxZ"/>
</dbReference>
<dbReference type="SUPFAM" id="SSF81296">
    <property type="entry name" value="E set domains"/>
    <property type="match status" value="1"/>
</dbReference>
<accession>A0ABV4BEI9</accession>
<dbReference type="RefSeq" id="WP_369667334.1">
    <property type="nucleotide sequence ID" value="NZ_JBDKXB010000013.1"/>
</dbReference>
<organism evidence="2 3">
    <name type="scientific">Thioalkalicoccus limnaeus</name>
    <dbReference type="NCBI Taxonomy" id="120681"/>
    <lineage>
        <taxon>Bacteria</taxon>
        <taxon>Pseudomonadati</taxon>
        <taxon>Pseudomonadota</taxon>
        <taxon>Gammaproteobacteria</taxon>
        <taxon>Chromatiales</taxon>
        <taxon>Chromatiaceae</taxon>
        <taxon>Thioalkalicoccus</taxon>
    </lineage>
</organism>
<dbReference type="EMBL" id="JBDKXB010000013">
    <property type="protein sequence ID" value="MEY6432948.1"/>
    <property type="molecule type" value="Genomic_DNA"/>
</dbReference>
<feature type="domain" description="Sulphur oxidation protein SoxZ" evidence="1">
    <location>
        <begin position="10"/>
        <end position="102"/>
    </location>
</feature>